<gene>
    <name evidence="2" type="ORF">CO121_00605</name>
</gene>
<comment type="caution">
    <text evidence="2">The sequence shown here is derived from an EMBL/GenBank/DDBJ whole genome shotgun (WGS) entry which is preliminary data.</text>
</comment>
<feature type="region of interest" description="Disordered" evidence="1">
    <location>
        <begin position="1"/>
        <end position="22"/>
    </location>
</feature>
<evidence type="ECO:0000256" key="1">
    <source>
        <dbReference type="SAM" id="MobiDB-lite"/>
    </source>
</evidence>
<name>A0A2M7ZVM4_9BACT</name>
<evidence type="ECO:0000313" key="3">
    <source>
        <dbReference type="Proteomes" id="UP000229156"/>
    </source>
</evidence>
<dbReference type="Proteomes" id="UP000229156">
    <property type="component" value="Unassembled WGS sequence"/>
</dbReference>
<feature type="non-terminal residue" evidence="2">
    <location>
        <position position="1"/>
    </location>
</feature>
<accession>A0A2M7ZVM4</accession>
<reference evidence="3" key="1">
    <citation type="submission" date="2017-09" db="EMBL/GenBank/DDBJ databases">
        <title>Depth-based differentiation of microbial function through sediment-hosted aquifers and enrichment of novel symbionts in the deep terrestrial subsurface.</title>
        <authorList>
            <person name="Probst A.J."/>
            <person name="Ladd B."/>
            <person name="Jarett J.K."/>
            <person name="Geller-Mcgrath D.E."/>
            <person name="Sieber C.M.K."/>
            <person name="Emerson J.B."/>
            <person name="Anantharaman K."/>
            <person name="Thomas B.C."/>
            <person name="Malmstrom R."/>
            <person name="Stieglmeier M."/>
            <person name="Klingl A."/>
            <person name="Woyke T."/>
            <person name="Ryan C.M."/>
            <person name="Banfield J.F."/>
        </authorList>
    </citation>
    <scope>NUCLEOTIDE SEQUENCE [LARGE SCALE GENOMIC DNA]</scope>
</reference>
<proteinExistence type="predicted"/>
<protein>
    <submittedName>
        <fullName evidence="2">Uncharacterized protein</fullName>
    </submittedName>
</protein>
<evidence type="ECO:0000313" key="2">
    <source>
        <dbReference type="EMBL" id="PJB09332.1"/>
    </source>
</evidence>
<dbReference type="EMBL" id="PFUT01000013">
    <property type="protein sequence ID" value="PJB09332.1"/>
    <property type="molecule type" value="Genomic_DNA"/>
</dbReference>
<dbReference type="AlphaFoldDB" id="A0A2M7ZVM4"/>
<organism evidence="2 3">
    <name type="scientific">bacterium (Candidatus Gribaldobacteria) CG_4_9_14_3_um_filter_36_15</name>
    <dbReference type="NCBI Taxonomy" id="2014269"/>
    <lineage>
        <taxon>Bacteria</taxon>
        <taxon>Candidatus Gribaldobacteria</taxon>
    </lineage>
</organism>
<sequence>SLLSSPSRATAKGEEESLLSSPCDTKIPIGESVDRTSDLLNDMYKELETIYRTIPGQIQAAQEMIEAAQKCDLDNCQPVCVDISCYGEDFKLSEPFCLPKCVEETCEGKICPDLEITDQLVNAAFEKINYSFEQINNLYGKNPEEIERKLNQARTEFNNCAKITENRTIRCRDIFDQNGQLGEECKSVCEGNKKTTEKCLECLCGSSINYFCCH</sequence>